<dbReference type="Proteomes" id="UP000298347">
    <property type="component" value="Unassembled WGS sequence"/>
</dbReference>
<dbReference type="InterPro" id="IPR013498">
    <property type="entry name" value="Topo_IA_Znf"/>
</dbReference>
<dbReference type="RefSeq" id="WP_135348346.1">
    <property type="nucleotide sequence ID" value="NZ_SRJD01000008.1"/>
</dbReference>
<evidence type="ECO:0000259" key="2">
    <source>
        <dbReference type="PROSITE" id="PS50965"/>
    </source>
</evidence>
<proteinExistence type="predicted"/>
<dbReference type="OrthoDB" id="5782056at2"/>
<accession>A0A4Z0GPR2</accession>
<feature type="domain" description="NERD" evidence="2">
    <location>
        <begin position="50"/>
        <end position="170"/>
    </location>
</feature>
<dbReference type="PROSITE" id="PS50965">
    <property type="entry name" value="NERD"/>
    <property type="match status" value="1"/>
</dbReference>
<evidence type="ECO:0000313" key="4">
    <source>
        <dbReference type="Proteomes" id="UP000298347"/>
    </source>
</evidence>
<dbReference type="GO" id="GO:0003916">
    <property type="term" value="F:DNA topoisomerase activity"/>
    <property type="evidence" value="ECO:0007669"/>
    <property type="project" value="InterPro"/>
</dbReference>
<evidence type="ECO:0000256" key="1">
    <source>
        <dbReference type="SAM" id="Phobius"/>
    </source>
</evidence>
<dbReference type="GO" id="GO:0005694">
    <property type="term" value="C:chromosome"/>
    <property type="evidence" value="ECO:0007669"/>
    <property type="project" value="InterPro"/>
</dbReference>
<organism evidence="3 4">
    <name type="scientific">Sporolactobacillus shoreae</name>
    <dbReference type="NCBI Taxonomy" id="1465501"/>
    <lineage>
        <taxon>Bacteria</taxon>
        <taxon>Bacillati</taxon>
        <taxon>Bacillota</taxon>
        <taxon>Bacilli</taxon>
        <taxon>Bacillales</taxon>
        <taxon>Sporolactobacillaceae</taxon>
        <taxon>Sporolactobacillus</taxon>
    </lineage>
</organism>
<keyword evidence="1" id="KW-0472">Membrane</keyword>
<dbReference type="SUPFAM" id="SSF57783">
    <property type="entry name" value="Zinc beta-ribbon"/>
    <property type="match status" value="1"/>
</dbReference>
<keyword evidence="4" id="KW-1185">Reference proteome</keyword>
<protein>
    <submittedName>
        <fullName evidence="3">NERD domain-containing protein</fullName>
    </submittedName>
</protein>
<comment type="caution">
    <text evidence="3">The sequence shown here is derived from an EMBL/GenBank/DDBJ whole genome shotgun (WGS) entry which is preliminary data.</text>
</comment>
<evidence type="ECO:0000313" key="3">
    <source>
        <dbReference type="EMBL" id="TGA98258.1"/>
    </source>
</evidence>
<dbReference type="InterPro" id="IPR011528">
    <property type="entry name" value="NERD"/>
</dbReference>
<dbReference type="Gene3D" id="3.30.65.10">
    <property type="entry name" value="Bacterial Topoisomerase I, domain 1"/>
    <property type="match status" value="1"/>
</dbReference>
<reference evidence="3 4" key="1">
    <citation type="journal article" date="2015" name="Int. J. Syst. Evol. Microbiol.">
        <title>Sporolactobacillus shoreae sp. nov. and Sporolactobacillus spathodeae sp. nov., two spore-forming lactic acid bacteria isolated from tree barks in Thailand.</title>
        <authorList>
            <person name="Thamacharoensuk T."/>
            <person name="Kitahara M."/>
            <person name="Ohkuma M."/>
            <person name="Thongchul N."/>
            <person name="Tanasupawat S."/>
        </authorList>
    </citation>
    <scope>NUCLEOTIDE SEQUENCE [LARGE SCALE GENOMIC DNA]</scope>
    <source>
        <strain evidence="3 4">BK92</strain>
    </source>
</reference>
<dbReference type="AlphaFoldDB" id="A0A4Z0GPR2"/>
<keyword evidence="1" id="KW-0812">Transmembrane</keyword>
<dbReference type="EMBL" id="SRJD01000008">
    <property type="protein sequence ID" value="TGA98258.1"/>
    <property type="molecule type" value="Genomic_DNA"/>
</dbReference>
<dbReference type="Pfam" id="PF08378">
    <property type="entry name" value="NERD"/>
    <property type="match status" value="1"/>
</dbReference>
<sequence length="318" mass="36749">MLQIYLLCAILVTIFWAGLGIIILSASLIYRTTHYFHVTHQPYLRMLRSKGLLGEYLTYKNLRNVDGNARFLFNLYLPKENDETTEIDVLMIHDSGIYVFESKNYSGWIFGSENQKVWTQSLPQGRKSVKNHFLNPIMQNKLHIKYLKQYLSDFPNVVYHSFMLFSDRCALKKITITDGQTQIMNRRYVLEKVKGRARQVGFVLSAEEIKAIYDLLYPYSQAPETLKEEHIKNIKAKIEPQKPDTELKINGNPEIQQAKSETGAASVTQEDVKVCPKCGKPMLLRTSRRGQHAGEKFWGCSGYPYCRYIEKGEGQTKK</sequence>
<name>A0A4Z0GPR2_9BACL</name>
<dbReference type="GO" id="GO:0003677">
    <property type="term" value="F:DNA binding"/>
    <property type="evidence" value="ECO:0007669"/>
    <property type="project" value="InterPro"/>
</dbReference>
<dbReference type="GO" id="GO:0006265">
    <property type="term" value="P:DNA topological change"/>
    <property type="evidence" value="ECO:0007669"/>
    <property type="project" value="InterPro"/>
</dbReference>
<gene>
    <name evidence="3" type="ORF">E4665_08385</name>
</gene>
<feature type="transmembrane region" description="Helical" evidence="1">
    <location>
        <begin position="7"/>
        <end position="30"/>
    </location>
</feature>
<keyword evidence="1" id="KW-1133">Transmembrane helix</keyword>
<dbReference type="Pfam" id="PF01396">
    <property type="entry name" value="Zn_ribbon_Top1"/>
    <property type="match status" value="1"/>
</dbReference>